<dbReference type="Pfam" id="PF13175">
    <property type="entry name" value="AAA_15"/>
    <property type="match status" value="1"/>
</dbReference>
<comment type="caution">
    <text evidence="2">The sequence shown here is derived from an EMBL/GenBank/DDBJ whole genome shotgun (WGS) entry which is preliminary data.</text>
</comment>
<evidence type="ECO:0000313" key="3">
    <source>
        <dbReference type="Proteomes" id="UP000823892"/>
    </source>
</evidence>
<dbReference type="Proteomes" id="UP000823892">
    <property type="component" value="Unassembled WGS sequence"/>
</dbReference>
<dbReference type="AlphaFoldDB" id="A0A9D2TWH8"/>
<feature type="non-terminal residue" evidence="2">
    <location>
        <position position="44"/>
    </location>
</feature>
<dbReference type="InterPro" id="IPR041685">
    <property type="entry name" value="AAA_GajA/Old/RecF-like"/>
</dbReference>
<proteinExistence type="predicted"/>
<reference evidence="2" key="2">
    <citation type="submission" date="2021-04" db="EMBL/GenBank/DDBJ databases">
        <authorList>
            <person name="Gilroy R."/>
        </authorList>
    </citation>
    <scope>NUCLEOTIDE SEQUENCE</scope>
    <source>
        <strain evidence="2">ChiBcec6-4105</strain>
    </source>
</reference>
<reference evidence="2" key="1">
    <citation type="journal article" date="2021" name="PeerJ">
        <title>Extensive microbial diversity within the chicken gut microbiome revealed by metagenomics and culture.</title>
        <authorList>
            <person name="Gilroy R."/>
            <person name="Ravi A."/>
            <person name="Getino M."/>
            <person name="Pursley I."/>
            <person name="Horton D.L."/>
            <person name="Alikhan N.F."/>
            <person name="Baker D."/>
            <person name="Gharbi K."/>
            <person name="Hall N."/>
            <person name="Watson M."/>
            <person name="Adriaenssens E.M."/>
            <person name="Foster-Nyarko E."/>
            <person name="Jarju S."/>
            <person name="Secka A."/>
            <person name="Antonio M."/>
            <person name="Oren A."/>
            <person name="Chaudhuri R.R."/>
            <person name="La Ragione R."/>
            <person name="Hildebrand F."/>
            <person name="Pallen M.J."/>
        </authorList>
    </citation>
    <scope>NUCLEOTIDE SEQUENCE</scope>
    <source>
        <strain evidence="2">ChiBcec6-4105</strain>
    </source>
</reference>
<feature type="domain" description="Endonuclease GajA/Old nuclease/RecF-like AAA" evidence="1">
    <location>
        <begin position="1"/>
        <end position="43"/>
    </location>
</feature>
<evidence type="ECO:0000259" key="1">
    <source>
        <dbReference type="Pfam" id="PF13175"/>
    </source>
</evidence>
<dbReference type="InterPro" id="IPR027417">
    <property type="entry name" value="P-loop_NTPase"/>
</dbReference>
<accession>A0A9D2TWH8</accession>
<organism evidence="2 3">
    <name type="scientific">Candidatus Blautia avicola</name>
    <dbReference type="NCBI Taxonomy" id="2838483"/>
    <lineage>
        <taxon>Bacteria</taxon>
        <taxon>Bacillati</taxon>
        <taxon>Bacillota</taxon>
        <taxon>Clostridia</taxon>
        <taxon>Lachnospirales</taxon>
        <taxon>Lachnospiraceae</taxon>
        <taxon>Blautia</taxon>
    </lineage>
</organism>
<dbReference type="EMBL" id="DWUY01000200">
    <property type="protein sequence ID" value="HJD29096.1"/>
    <property type="molecule type" value="Genomic_DNA"/>
</dbReference>
<protein>
    <submittedName>
        <fullName evidence="2">AAA family ATPase</fullName>
    </submittedName>
</protein>
<dbReference type="Gene3D" id="3.40.50.300">
    <property type="entry name" value="P-loop containing nucleotide triphosphate hydrolases"/>
    <property type="match status" value="1"/>
</dbReference>
<dbReference type="SUPFAM" id="SSF52540">
    <property type="entry name" value="P-loop containing nucleoside triphosphate hydrolases"/>
    <property type="match status" value="1"/>
</dbReference>
<sequence>MEISFLQIQNFKSIENMILRDIGSALILVGQNSVGKSSILQAIA</sequence>
<name>A0A9D2TWH8_9FIRM</name>
<evidence type="ECO:0000313" key="2">
    <source>
        <dbReference type="EMBL" id="HJD29096.1"/>
    </source>
</evidence>
<gene>
    <name evidence="2" type="ORF">H9914_08925</name>
</gene>